<keyword evidence="10" id="KW-0175">Coiled coil</keyword>
<dbReference type="CDD" id="cd17546">
    <property type="entry name" value="REC_hyHK_CKI1_RcsC-like"/>
    <property type="match status" value="1"/>
</dbReference>
<dbReference type="InterPro" id="IPR041664">
    <property type="entry name" value="AAA_16"/>
</dbReference>
<dbReference type="Pfam" id="PF13185">
    <property type="entry name" value="GAF_2"/>
    <property type="match status" value="1"/>
</dbReference>
<keyword evidence="16" id="KW-1185">Reference proteome</keyword>
<feature type="modified residue" description="4-aspartylphosphate" evidence="9">
    <location>
        <position position="2480"/>
    </location>
</feature>
<evidence type="ECO:0000313" key="16">
    <source>
        <dbReference type="Proteomes" id="UP000053890"/>
    </source>
</evidence>
<keyword evidence="8" id="KW-0902">Two-component regulatory system</keyword>
<dbReference type="SMART" id="SM00387">
    <property type="entry name" value="HATPase_c"/>
    <property type="match status" value="1"/>
</dbReference>
<dbReference type="RefSeq" id="XP_018272090.1">
    <property type="nucleotide sequence ID" value="XM_018416636.1"/>
</dbReference>
<dbReference type="GO" id="GO:0005524">
    <property type="term" value="F:ATP binding"/>
    <property type="evidence" value="ECO:0007669"/>
    <property type="project" value="UniProtKB-KW"/>
</dbReference>
<feature type="compositionally biased region" description="Polar residues" evidence="11">
    <location>
        <begin position="255"/>
        <end position="267"/>
    </location>
</feature>
<gene>
    <name evidence="15" type="ORF">RHOBADRAFT_53041</name>
</gene>
<evidence type="ECO:0000256" key="4">
    <source>
        <dbReference type="ARBA" id="ARBA00022679"/>
    </source>
</evidence>
<name>A0A194S9G7_RHOGW</name>
<dbReference type="InterPro" id="IPR011009">
    <property type="entry name" value="Kinase-like_dom_sf"/>
</dbReference>
<evidence type="ECO:0000256" key="3">
    <source>
        <dbReference type="ARBA" id="ARBA00022553"/>
    </source>
</evidence>
<dbReference type="CDD" id="cd00156">
    <property type="entry name" value="REC"/>
    <property type="match status" value="1"/>
</dbReference>
<protein>
    <recommendedName>
        <fullName evidence="2">histidine kinase</fullName>
        <ecNumber evidence="2">2.7.13.3</ecNumber>
    </recommendedName>
</protein>
<feature type="compositionally biased region" description="Low complexity" evidence="11">
    <location>
        <begin position="1024"/>
        <end position="1036"/>
    </location>
</feature>
<comment type="catalytic activity">
    <reaction evidence="1">
        <text>ATP + protein L-histidine = ADP + protein N-phospho-L-histidine.</text>
        <dbReference type="EC" id="2.7.13.3"/>
    </reaction>
</comment>
<reference evidence="15 16" key="1">
    <citation type="journal article" date="2015" name="Front. Microbiol.">
        <title>Genome sequence of the plant growth promoting endophytic yeast Rhodotorula graminis WP1.</title>
        <authorList>
            <person name="Firrincieli A."/>
            <person name="Otillar R."/>
            <person name="Salamov A."/>
            <person name="Schmutz J."/>
            <person name="Khan Z."/>
            <person name="Redman R.S."/>
            <person name="Fleck N.D."/>
            <person name="Lindquist E."/>
            <person name="Grigoriev I.V."/>
            <person name="Doty S.L."/>
        </authorList>
    </citation>
    <scope>NUCLEOTIDE SEQUENCE [LARGE SCALE GENOMIC DNA]</scope>
    <source>
        <strain evidence="15 16">WP1</strain>
    </source>
</reference>
<dbReference type="Gene3D" id="3.40.50.2300">
    <property type="match status" value="2"/>
</dbReference>
<feature type="modified residue" description="4-aspartylphosphate" evidence="9">
    <location>
        <position position="2339"/>
    </location>
</feature>
<evidence type="ECO:0000256" key="9">
    <source>
        <dbReference type="PROSITE-ProRule" id="PRU00169"/>
    </source>
</evidence>
<dbReference type="CDD" id="cd00082">
    <property type="entry name" value="HisKA"/>
    <property type="match status" value="1"/>
</dbReference>
<dbReference type="PROSITE" id="PS50109">
    <property type="entry name" value="HIS_KIN"/>
    <property type="match status" value="1"/>
</dbReference>
<dbReference type="FunFam" id="3.30.565.10:FF:000010">
    <property type="entry name" value="Sensor histidine kinase RcsC"/>
    <property type="match status" value="1"/>
</dbReference>
<evidence type="ECO:0000259" key="13">
    <source>
        <dbReference type="PROSITE" id="PS50109"/>
    </source>
</evidence>
<dbReference type="Proteomes" id="UP000053890">
    <property type="component" value="Unassembled WGS sequence"/>
</dbReference>
<dbReference type="InterPro" id="IPR004358">
    <property type="entry name" value="Sig_transdc_His_kin-like_C"/>
</dbReference>
<dbReference type="SUPFAM" id="SSF55874">
    <property type="entry name" value="ATPase domain of HSP90 chaperone/DNA topoisomerase II/histidine kinase"/>
    <property type="match status" value="1"/>
</dbReference>
<feature type="compositionally biased region" description="Low complexity" evidence="11">
    <location>
        <begin position="114"/>
        <end position="137"/>
    </location>
</feature>
<feature type="domain" description="Protein kinase" evidence="12">
    <location>
        <begin position="265"/>
        <end position="566"/>
    </location>
</feature>
<dbReference type="PANTHER" id="PTHR45339:SF1">
    <property type="entry name" value="HYBRID SIGNAL TRANSDUCTION HISTIDINE KINASE J"/>
    <property type="match status" value="1"/>
</dbReference>
<feature type="region of interest" description="Disordered" evidence="11">
    <location>
        <begin position="2709"/>
        <end position="2730"/>
    </location>
</feature>
<dbReference type="Gene3D" id="3.30.565.10">
    <property type="entry name" value="Histidine kinase-like ATPase, C-terminal domain"/>
    <property type="match status" value="1"/>
</dbReference>
<dbReference type="SMART" id="SM00388">
    <property type="entry name" value="HisKA"/>
    <property type="match status" value="1"/>
</dbReference>
<dbReference type="SUPFAM" id="SSF52172">
    <property type="entry name" value="CheY-like"/>
    <property type="match status" value="2"/>
</dbReference>
<feature type="compositionally biased region" description="Pro residues" evidence="11">
    <location>
        <begin position="100"/>
        <end position="113"/>
    </location>
</feature>
<dbReference type="PROSITE" id="PS50011">
    <property type="entry name" value="PROTEIN_KINASE_DOM"/>
    <property type="match status" value="1"/>
</dbReference>
<feature type="region of interest" description="Disordered" evidence="11">
    <location>
        <begin position="1023"/>
        <end position="1064"/>
    </location>
</feature>
<dbReference type="STRING" id="578459.A0A194S9G7"/>
<dbReference type="Pfam" id="PF02518">
    <property type="entry name" value="HATPase_c"/>
    <property type="match status" value="1"/>
</dbReference>
<keyword evidence="7" id="KW-0067">ATP-binding</keyword>
<keyword evidence="3 9" id="KW-0597">Phosphoprotein</keyword>
<dbReference type="SUPFAM" id="SSF47384">
    <property type="entry name" value="Homodimeric domain of signal transducing histidine kinase"/>
    <property type="match status" value="1"/>
</dbReference>
<dbReference type="InterPro" id="IPR001789">
    <property type="entry name" value="Sig_transdc_resp-reg_receiver"/>
</dbReference>
<dbReference type="SUPFAM" id="SSF55781">
    <property type="entry name" value="GAF domain-like"/>
    <property type="match status" value="1"/>
</dbReference>
<feature type="domain" description="Response regulatory" evidence="14">
    <location>
        <begin position="2431"/>
        <end position="2549"/>
    </location>
</feature>
<dbReference type="CDD" id="cd16922">
    <property type="entry name" value="HATPase_EvgS-ArcB-TorS-like"/>
    <property type="match status" value="1"/>
</dbReference>
<dbReference type="Pfam" id="PF00072">
    <property type="entry name" value="Response_reg"/>
    <property type="match status" value="1"/>
</dbReference>
<dbReference type="InterPro" id="IPR029016">
    <property type="entry name" value="GAF-like_dom_sf"/>
</dbReference>
<dbReference type="OMA" id="KIEHGSF"/>
<keyword evidence="4" id="KW-0808">Transferase</keyword>
<dbReference type="InterPro" id="IPR005467">
    <property type="entry name" value="His_kinase_dom"/>
</dbReference>
<dbReference type="SUPFAM" id="SSF52540">
    <property type="entry name" value="P-loop containing nucleoside triphosphate hydrolases"/>
    <property type="match status" value="1"/>
</dbReference>
<feature type="region of interest" description="Disordered" evidence="11">
    <location>
        <begin position="49"/>
        <end position="267"/>
    </location>
</feature>
<dbReference type="GeneID" id="28977084"/>
<feature type="compositionally biased region" description="Gly residues" evidence="11">
    <location>
        <begin position="138"/>
        <end position="149"/>
    </location>
</feature>
<dbReference type="InterPro" id="IPR003018">
    <property type="entry name" value="GAF"/>
</dbReference>
<evidence type="ECO:0000313" key="15">
    <source>
        <dbReference type="EMBL" id="KPV76041.1"/>
    </source>
</evidence>
<feature type="region of interest" description="Disordered" evidence="11">
    <location>
        <begin position="2552"/>
        <end position="2667"/>
    </location>
</feature>
<dbReference type="SUPFAM" id="SSF56112">
    <property type="entry name" value="Protein kinase-like (PK-like)"/>
    <property type="match status" value="1"/>
</dbReference>
<feature type="domain" description="Histidine kinase" evidence="13">
    <location>
        <begin position="2038"/>
        <end position="2264"/>
    </location>
</feature>
<dbReference type="InterPro" id="IPR000719">
    <property type="entry name" value="Prot_kinase_dom"/>
</dbReference>
<dbReference type="Pfam" id="PF13191">
    <property type="entry name" value="AAA_16"/>
    <property type="match status" value="1"/>
</dbReference>
<organism evidence="15 16">
    <name type="scientific">Rhodotorula graminis (strain WP1)</name>
    <dbReference type="NCBI Taxonomy" id="578459"/>
    <lineage>
        <taxon>Eukaryota</taxon>
        <taxon>Fungi</taxon>
        <taxon>Dikarya</taxon>
        <taxon>Basidiomycota</taxon>
        <taxon>Pucciniomycotina</taxon>
        <taxon>Microbotryomycetes</taxon>
        <taxon>Sporidiobolales</taxon>
        <taxon>Sporidiobolaceae</taxon>
        <taxon>Rhodotorula</taxon>
    </lineage>
</organism>
<dbReference type="InterPro" id="IPR036890">
    <property type="entry name" value="HATPase_C_sf"/>
</dbReference>
<dbReference type="PANTHER" id="PTHR45339">
    <property type="entry name" value="HYBRID SIGNAL TRANSDUCTION HISTIDINE KINASE J"/>
    <property type="match status" value="1"/>
</dbReference>
<evidence type="ECO:0000256" key="2">
    <source>
        <dbReference type="ARBA" id="ARBA00012438"/>
    </source>
</evidence>
<evidence type="ECO:0000256" key="11">
    <source>
        <dbReference type="SAM" id="MobiDB-lite"/>
    </source>
</evidence>
<feature type="coiled-coil region" evidence="10">
    <location>
        <begin position="1965"/>
        <end position="2031"/>
    </location>
</feature>
<evidence type="ECO:0000256" key="10">
    <source>
        <dbReference type="SAM" id="Coils"/>
    </source>
</evidence>
<dbReference type="SMART" id="SM00065">
    <property type="entry name" value="GAF"/>
    <property type="match status" value="1"/>
</dbReference>
<dbReference type="InterPro" id="IPR011006">
    <property type="entry name" value="CheY-like_superfamily"/>
</dbReference>
<evidence type="ECO:0000256" key="1">
    <source>
        <dbReference type="ARBA" id="ARBA00000085"/>
    </source>
</evidence>
<dbReference type="SMART" id="SM00220">
    <property type="entry name" value="S_TKc"/>
    <property type="match status" value="1"/>
</dbReference>
<evidence type="ECO:0000256" key="6">
    <source>
        <dbReference type="ARBA" id="ARBA00022777"/>
    </source>
</evidence>
<keyword evidence="6" id="KW-0418">Kinase</keyword>
<feature type="compositionally biased region" description="Low complexity" evidence="11">
    <location>
        <begin position="1751"/>
        <end position="1763"/>
    </location>
</feature>
<evidence type="ECO:0000256" key="7">
    <source>
        <dbReference type="ARBA" id="ARBA00022840"/>
    </source>
</evidence>
<feature type="compositionally biased region" description="Pro residues" evidence="11">
    <location>
        <begin position="1695"/>
        <end position="1706"/>
    </location>
</feature>
<dbReference type="PRINTS" id="PR00344">
    <property type="entry name" value="BCTRLSENSOR"/>
</dbReference>
<feature type="compositionally biased region" description="Low complexity" evidence="11">
    <location>
        <begin position="2589"/>
        <end position="2600"/>
    </location>
</feature>
<evidence type="ECO:0000259" key="12">
    <source>
        <dbReference type="PROSITE" id="PS50011"/>
    </source>
</evidence>
<feature type="compositionally biased region" description="Basic and acidic residues" evidence="11">
    <location>
        <begin position="1041"/>
        <end position="1051"/>
    </location>
</feature>
<dbReference type="Pfam" id="PF00069">
    <property type="entry name" value="Pkinase"/>
    <property type="match status" value="1"/>
</dbReference>
<dbReference type="OrthoDB" id="10266508at2759"/>
<feature type="region of interest" description="Disordered" evidence="11">
    <location>
        <begin position="1687"/>
        <end position="1771"/>
    </location>
</feature>
<dbReference type="Gene3D" id="3.40.50.300">
    <property type="entry name" value="P-loop containing nucleotide triphosphate hydrolases"/>
    <property type="match status" value="1"/>
</dbReference>
<dbReference type="InterPro" id="IPR027417">
    <property type="entry name" value="P-loop_NTPase"/>
</dbReference>
<dbReference type="PROSITE" id="PS50110">
    <property type="entry name" value="RESPONSE_REGULATORY"/>
    <property type="match status" value="2"/>
</dbReference>
<dbReference type="Gene3D" id="1.10.287.130">
    <property type="match status" value="1"/>
</dbReference>
<feature type="compositionally biased region" description="Pro residues" evidence="11">
    <location>
        <begin position="2558"/>
        <end position="2567"/>
    </location>
</feature>
<proteinExistence type="predicted"/>
<dbReference type="EMBL" id="KQ474077">
    <property type="protein sequence ID" value="KPV76041.1"/>
    <property type="molecule type" value="Genomic_DNA"/>
</dbReference>
<feature type="compositionally biased region" description="Polar residues" evidence="11">
    <location>
        <begin position="2606"/>
        <end position="2623"/>
    </location>
</feature>
<dbReference type="EC" id="2.7.13.3" evidence="2"/>
<dbReference type="GO" id="GO:0000155">
    <property type="term" value="F:phosphorelay sensor kinase activity"/>
    <property type="evidence" value="ECO:0007669"/>
    <property type="project" value="InterPro"/>
</dbReference>
<dbReference type="Gene3D" id="1.10.510.10">
    <property type="entry name" value="Transferase(Phosphotransferase) domain 1"/>
    <property type="match status" value="1"/>
</dbReference>
<keyword evidence="5" id="KW-0547">Nucleotide-binding</keyword>
<dbReference type="Gene3D" id="3.30.450.40">
    <property type="match status" value="1"/>
</dbReference>
<dbReference type="InterPro" id="IPR003661">
    <property type="entry name" value="HisK_dim/P_dom"/>
</dbReference>
<feature type="compositionally biased region" description="Gly residues" evidence="11">
    <location>
        <begin position="197"/>
        <end position="220"/>
    </location>
</feature>
<dbReference type="InterPro" id="IPR036097">
    <property type="entry name" value="HisK_dim/P_sf"/>
</dbReference>
<dbReference type="SMART" id="SM00448">
    <property type="entry name" value="REC"/>
    <property type="match status" value="2"/>
</dbReference>
<dbReference type="Pfam" id="PF00512">
    <property type="entry name" value="HisKA"/>
    <property type="match status" value="1"/>
</dbReference>
<evidence type="ECO:0000256" key="5">
    <source>
        <dbReference type="ARBA" id="ARBA00022741"/>
    </source>
</evidence>
<dbReference type="FunFam" id="1.10.287.130:FF:000002">
    <property type="entry name" value="Two-component osmosensing histidine kinase"/>
    <property type="match status" value="1"/>
</dbReference>
<evidence type="ECO:0000256" key="8">
    <source>
        <dbReference type="ARBA" id="ARBA00023012"/>
    </source>
</evidence>
<feature type="compositionally biased region" description="Low complexity" evidence="11">
    <location>
        <begin position="173"/>
        <end position="185"/>
    </location>
</feature>
<dbReference type="InterPro" id="IPR003594">
    <property type="entry name" value="HATPase_dom"/>
</dbReference>
<sequence length="2730" mass="291874">MNSETGADQLVSCTRLALHAHLAPPCIALAAAEQRCRVPPVLAARRRPLVCRPPDPEPTTSLIDPTAMGPPLEKRRRLEGTPEAQSAHNLAPTLASTPRLPSPLPGHGQPPPSHSSATARASSPSSARSASSTATAGAGAGAAGGGSGGSKPRRAPAEAGVSPGSKAAAARPSTSEHSTSSDVSVGTGRYGVYSKGAGRGAGGGAGGAGSAGRGAHGGASEGTTTSTPSAGRDPQQYIDIPSRSSGARPALRSRLMSSNGSVEGLTSSAAVAPGDELRLEGYRDVRVVSVHYDDVVACRAISTARGDAPVALKFSLSGRSSVAANFKAESAVLARLRESGIVNVTKVIGREAGRYGAMMVVANEDLRIWAEVHNLRHRPPPPSWNDPHALVRTIDDAIKAVRLIASIHKAGFVHGSIRPTTISLSSADEVHLHDFSCAFQFHGATTDAEALPIRERGMKEESLPYLAPECSGRVGQTADYRSDYYSLGATLFEIFTGQVPFADSVDPLEVVHAHIAKRPALMSTIDASIPLPLSLIVAKLLEKSPDARYQTSQGLIVDLESARSLITGPITSSSSGSKSSSGGVLSPLSLSTAHLGSVGADFVPGSVDEAAHFRLPPASKLFGRDESMRQLRDSFERVQSSNKPAVVVVKGGSGIGKTSLVETLRAPAVQARGHLTTVKFDQIKSAVPFFAITQSLSGLFRQLLSESATQLAVWRRRLSRALGKEARILADVLPSLEHVFERGWLAEQPVVPILSPQESNERFQSVVQKVLRTFARAGKPLVVVFDDLQWSTPSDIAFIRSLAHLGSDDDDDPLSCKMANPMLLVCCYRDNEVDATHIVETDLLAKLPRFDLTLTLEPLNVHDVASFIGEALRNSTRSDMTPTASPLERVDANIRRLSELVLEKTSGSPLFVAQLLKAFNAEGLFTFDFTRGRWDYDLDLISSKTVSTNIVELLLAQMRKYGPRTQNALKVAACLGSEELDAHTLAKATGRTLAELSRDVQDAVQEGLLVPFGQIALDPEHQDGVSGPAAVDVSSGGAAGGHERRPAVEVGKKRKRGGQLDAERRTSIIQKAPVPARYRFFHDRSQQAAYALVPVSERGALHYAIGQRIIAASTDEEVHADIFDLVQQLDHGIQLLTTTEERDRLAYFNLVAAQKANQSTAFEAARSYLMIALDLLGPGGWSAQHELMSKVVELLIEIEYSLTDYPAAQQFVRQYLAHSKNDVDKLRVYARSIRCATATGDSSGAIEIGREGLAMVGIVLPGTAADAEAKVASTRKELALSVDAIEALASAPLMQDPVAAGCQAILAALVPPIYFVRIDLLGALSSLSLELSVAHGLSDAGALLFTLHAILVRDQFRQPVESFAYGKAAVAFFERHGGSPLACPTYKVYSSHVAVWAMPLQDVFPTFRTSIAYGIEYRDAEYLGFGCGELCSYSLLAGVSLTEIGSNIDRYAVLVRKFRNELSSTYIGLVQQAVLCLLGRAADPAELDGEAYSIADYHMCRERGYVLTLLEFHMLRLMIAVFLGDSVRAKESRELGRESLSGAQGLVYTVFFQLFAAVSLYDEHDSISPEERDHIDSAHKLLDDLAISQPDNFLPLKLWLDAERVRAAGDAVNAVPAYDLAIEAATGRRAIHLAACMNERAAACLPSVKLRAGYLIEAHALWAAWGCVPKTTKMEADHLHLFPFKPSTTQRLAPTPTPTPPLPPPGGFGSDYMQARPPSNETTEHTSSSSTGDKVDEPNPVRGWTSQPANGSASRRQSHGSHGSHSENHDVDMVSQSRSLEHGDVYGRSHLATELDLRTVVTASSVISGELSVDSVVSKLLNLCLRTAGAEICLLVLDKGGTLCAEAIARSDSSEVQHLRRTDAIDVQPERYPCSVINYVARSKEMVVNTLDTLGEAMIDPYLQTRRPKSMLCLSLASQQRVIGVLYMESGQMENAFTPDRLEILSLISGQAAATIEKARLVQDLKKTNQDLQSSQGALEASNRNLETKVADRTIELRQKAALLQAEVAEKERAQAEMRQAKEVAESATEMKSQFLANMSHEIRTPFNAVVALSSLLLDTQLTPVQTDYVETIKNSSQELLVVINDILDYSKIELDHLELTSEAVQLRSVLESSMDMVAERAATKSVELALVIEEGDIYIEGDLARLRQIVVNLLSNAVKFVQEGEIVVTASSEAAGVDEQGRPRRLCKISVKDTGIGIAKENFGRLFRVFSQAEGAETSRNFGGTGLGLAISRKLARLMGGDLTVESELGKGSTFAVTWHARALDPPRQDPYLPSENRDLAGKRVLVVDVNKTSRLVLSQLLSSFGLLPRAPDNVSDAFAMATDAAHKHQAFDLIIVDAFLPSFGAQILLRRLRQKGLDSPAIALTRMGSPIYEEMRQLDCKFLIKPIKRNRLHHTLRLVFPAGESSRVASPAPASPAFPTNLATRNPLAILVAEDNPINVKVISHLLKRMGYSCDLAEDGLVAVEKASRKRYDLILMDLNMPRMDGLTATAEILKLMPDPDQRPSIVCLTANAMAEDRIRCLEAGADGYVSKPILVPELVNALNAAGSRRAASYGPAPPPPPPSSSGPAFPFELELPTSRLGRASRKNSSVSSRSTSSQDKRSGASSVSPEPQGITTSAKVSPTAGFPFPRAGTPSTVVGGAGAAPHGSLGATSPAKVSPTPVFTPPTPGGMTVALAAAAAANNAASRPGSSTEAAAAAAAAALLKAPLSPTQKSPDLAPGSRASSAP</sequence>
<feature type="domain" description="Response regulatory" evidence="14">
    <location>
        <begin position="2285"/>
        <end position="2402"/>
    </location>
</feature>
<accession>A0A194S9G7</accession>
<evidence type="ECO:0000259" key="14">
    <source>
        <dbReference type="PROSITE" id="PS50110"/>
    </source>
</evidence>